<dbReference type="SMART" id="SM00487">
    <property type="entry name" value="DEXDc"/>
    <property type="match status" value="1"/>
</dbReference>
<dbReference type="InterPro" id="IPR011545">
    <property type="entry name" value="DEAD/DEAH_box_helicase_dom"/>
</dbReference>
<evidence type="ECO:0000259" key="6">
    <source>
        <dbReference type="PROSITE" id="PS51194"/>
    </source>
</evidence>
<dbReference type="Gene3D" id="3.40.50.300">
    <property type="entry name" value="P-loop containing nucleotide triphosphate hydrolases"/>
    <property type="match status" value="2"/>
</dbReference>
<keyword evidence="2" id="KW-0378">Hydrolase</keyword>
<accession>A0ABQ8S903</accession>
<evidence type="ECO:0000313" key="8">
    <source>
        <dbReference type="Proteomes" id="UP001148838"/>
    </source>
</evidence>
<dbReference type="SUPFAM" id="SSF52540">
    <property type="entry name" value="P-loop containing nucleoside triphosphate hydrolases"/>
    <property type="match status" value="1"/>
</dbReference>
<evidence type="ECO:0000256" key="2">
    <source>
        <dbReference type="ARBA" id="ARBA00022801"/>
    </source>
</evidence>
<dbReference type="InterPro" id="IPR014001">
    <property type="entry name" value="Helicase_ATP-bd"/>
</dbReference>
<dbReference type="PANTHER" id="PTHR18934:SF257">
    <property type="entry name" value="ATP-DEPENDENT RNA HELICASE DHX30"/>
    <property type="match status" value="1"/>
</dbReference>
<comment type="caution">
    <text evidence="7">The sequence shown here is derived from an EMBL/GenBank/DDBJ whole genome shotgun (WGS) entry which is preliminary data.</text>
</comment>
<dbReference type="Gene3D" id="3.30.420.10">
    <property type="entry name" value="Ribonuclease H-like superfamily/Ribonuclease H"/>
    <property type="match status" value="1"/>
</dbReference>
<dbReference type="CDD" id="cd18791">
    <property type="entry name" value="SF2_C_RHA"/>
    <property type="match status" value="1"/>
</dbReference>
<organism evidence="7 8">
    <name type="scientific">Periplaneta americana</name>
    <name type="common">American cockroach</name>
    <name type="synonym">Blatta americana</name>
    <dbReference type="NCBI Taxonomy" id="6978"/>
    <lineage>
        <taxon>Eukaryota</taxon>
        <taxon>Metazoa</taxon>
        <taxon>Ecdysozoa</taxon>
        <taxon>Arthropoda</taxon>
        <taxon>Hexapoda</taxon>
        <taxon>Insecta</taxon>
        <taxon>Pterygota</taxon>
        <taxon>Neoptera</taxon>
        <taxon>Polyneoptera</taxon>
        <taxon>Dictyoptera</taxon>
        <taxon>Blattodea</taxon>
        <taxon>Blattoidea</taxon>
        <taxon>Blattidae</taxon>
        <taxon>Blattinae</taxon>
        <taxon>Periplaneta</taxon>
    </lineage>
</organism>
<dbReference type="Pfam" id="PF00270">
    <property type="entry name" value="DEAD"/>
    <property type="match status" value="1"/>
</dbReference>
<dbReference type="PANTHER" id="PTHR18934">
    <property type="entry name" value="ATP-DEPENDENT RNA HELICASE"/>
    <property type="match status" value="1"/>
</dbReference>
<feature type="domain" description="Helicase ATP-binding" evidence="5">
    <location>
        <begin position="10"/>
        <end position="179"/>
    </location>
</feature>
<proteinExistence type="predicted"/>
<dbReference type="InterPro" id="IPR002464">
    <property type="entry name" value="DNA/RNA_helicase_DEAH_CS"/>
</dbReference>
<keyword evidence="8" id="KW-1185">Reference proteome</keyword>
<evidence type="ECO:0000259" key="5">
    <source>
        <dbReference type="PROSITE" id="PS51192"/>
    </source>
</evidence>
<evidence type="ECO:0000313" key="7">
    <source>
        <dbReference type="EMBL" id="KAJ4430295.1"/>
    </source>
</evidence>
<feature type="non-terminal residue" evidence="7">
    <location>
        <position position="1"/>
    </location>
</feature>
<dbReference type="InterPro" id="IPR027417">
    <property type="entry name" value="P-loop_NTPase"/>
</dbReference>
<feature type="domain" description="Helicase C-terminal" evidence="6">
    <location>
        <begin position="213"/>
        <end position="381"/>
    </location>
</feature>
<evidence type="ECO:0000256" key="1">
    <source>
        <dbReference type="ARBA" id="ARBA00022741"/>
    </source>
</evidence>
<evidence type="ECO:0008006" key="9">
    <source>
        <dbReference type="Google" id="ProtNLM"/>
    </source>
</evidence>
<dbReference type="CDD" id="cd17917">
    <property type="entry name" value="DEXHc_RHA-like"/>
    <property type="match status" value="1"/>
</dbReference>
<dbReference type="PROSITE" id="PS51194">
    <property type="entry name" value="HELICASE_CTER"/>
    <property type="match status" value="1"/>
</dbReference>
<dbReference type="InterPro" id="IPR036397">
    <property type="entry name" value="RNaseH_sf"/>
</dbReference>
<dbReference type="Pfam" id="PF00271">
    <property type="entry name" value="Helicase_C"/>
    <property type="match status" value="1"/>
</dbReference>
<dbReference type="SMART" id="SM00490">
    <property type="entry name" value="HELICc"/>
    <property type="match status" value="1"/>
</dbReference>
<dbReference type="Proteomes" id="UP001148838">
    <property type="component" value="Unassembled WGS sequence"/>
</dbReference>
<dbReference type="PROSITE" id="PS00690">
    <property type="entry name" value="DEAH_ATP_HELICASE"/>
    <property type="match status" value="1"/>
</dbReference>
<reference evidence="7 8" key="1">
    <citation type="journal article" date="2022" name="Allergy">
        <title>Genome assembly and annotation of Periplaneta americana reveal a comprehensive cockroach allergen profile.</title>
        <authorList>
            <person name="Wang L."/>
            <person name="Xiong Q."/>
            <person name="Saelim N."/>
            <person name="Wang L."/>
            <person name="Nong W."/>
            <person name="Wan A.T."/>
            <person name="Shi M."/>
            <person name="Liu X."/>
            <person name="Cao Q."/>
            <person name="Hui J.H.L."/>
            <person name="Sookrung N."/>
            <person name="Leung T.F."/>
            <person name="Tungtrongchitr A."/>
            <person name="Tsui S.K.W."/>
        </authorList>
    </citation>
    <scope>NUCLEOTIDE SEQUENCE [LARGE SCALE GENOMIC DNA]</scope>
    <source>
        <strain evidence="7">PWHHKU_190912</strain>
    </source>
</reference>
<gene>
    <name evidence="7" type="ORF">ANN_22508</name>
</gene>
<dbReference type="EMBL" id="JAJSOF020000033">
    <property type="protein sequence ID" value="KAJ4430295.1"/>
    <property type="molecule type" value="Genomic_DNA"/>
</dbReference>
<dbReference type="PROSITE" id="PS51192">
    <property type="entry name" value="HELICASE_ATP_BIND_1"/>
    <property type="match status" value="1"/>
</dbReference>
<keyword evidence="4" id="KW-0067">ATP-binding</keyword>
<name>A0ABQ8S903_PERAM</name>
<keyword evidence="3" id="KW-0347">Helicase</keyword>
<evidence type="ECO:0000256" key="4">
    <source>
        <dbReference type="ARBA" id="ARBA00022840"/>
    </source>
</evidence>
<keyword evidence="1" id="KW-0547">Nucleotide-binding</keyword>
<protein>
    <recommendedName>
        <fullName evidence="9">RNA helicase</fullName>
    </recommendedName>
</protein>
<evidence type="ECO:0000256" key="3">
    <source>
        <dbReference type="ARBA" id="ARBA00022806"/>
    </source>
</evidence>
<dbReference type="InterPro" id="IPR001650">
    <property type="entry name" value="Helicase_C-like"/>
</dbReference>
<sequence>IYNFTREQIVKMIDENPVIVVKGEPGCGKSTQVPQYIMEHYEGSKRGAHCNVIITQPRRLSAISLAEWVAFERQEKVGDVVGYQVRFKSAIPRAPGGVLLYCSTGILLRRIQNNPGLLGASHVVLDEAHERNINTDVLLVLLRRAIALNPELRVIVMSATINAELFRKYFDNAPVLSVPGFTYPVKSYFAEDLDILSTGNETTLCNPAINCSQVATVINWIDKHRPEGAILCFLPGWTEISSVLNYLEGDRSRIILPVHSRLSHEDQRRIFSNPPPGIRKIILATNIAETSITINDVVYVIDTGAQKEERLNIRLGVSTLGNQWVSQANVNQRKGRAGRVQPGECYHMYSRHTFENLNKFPIPELLRLPLEQTVLDCKSREVFSWAEGHNPSEIHKHMYGLYMEDCINRSNISRWCTFFADGHENLCDSPCSRRLVTATQQNVTGFEVAVLNDQQIQLRILSQQFNISYSAVYDIVHDTLKFHKSSAHWVPKNLTDDHKGQRMMTCLDHLRHYTAEGHDFLKGIVTGDDWTYHYTPETKQASGVDTGCFPSKEKIQSDAIC</sequence>